<evidence type="ECO:0000256" key="1">
    <source>
        <dbReference type="SAM" id="MobiDB-lite"/>
    </source>
</evidence>
<dbReference type="Proteomes" id="UP000326396">
    <property type="component" value="Linkage Group LG5"/>
</dbReference>
<reference evidence="2 3" key="1">
    <citation type="submission" date="2019-05" db="EMBL/GenBank/DDBJ databases">
        <title>Mikania micrantha, genome provides insights into the molecular mechanism of rapid growth.</title>
        <authorList>
            <person name="Liu B."/>
        </authorList>
    </citation>
    <scope>NUCLEOTIDE SEQUENCE [LARGE SCALE GENOMIC DNA]</scope>
    <source>
        <strain evidence="2">NLD-2019</strain>
        <tissue evidence="2">Leaf</tissue>
    </source>
</reference>
<dbReference type="EMBL" id="SZYD01000015">
    <property type="protein sequence ID" value="KAD3640795.1"/>
    <property type="molecule type" value="Genomic_DNA"/>
</dbReference>
<feature type="region of interest" description="Disordered" evidence="1">
    <location>
        <begin position="48"/>
        <end position="72"/>
    </location>
</feature>
<organism evidence="2 3">
    <name type="scientific">Mikania micrantha</name>
    <name type="common">bitter vine</name>
    <dbReference type="NCBI Taxonomy" id="192012"/>
    <lineage>
        <taxon>Eukaryota</taxon>
        <taxon>Viridiplantae</taxon>
        <taxon>Streptophyta</taxon>
        <taxon>Embryophyta</taxon>
        <taxon>Tracheophyta</taxon>
        <taxon>Spermatophyta</taxon>
        <taxon>Magnoliopsida</taxon>
        <taxon>eudicotyledons</taxon>
        <taxon>Gunneridae</taxon>
        <taxon>Pentapetalae</taxon>
        <taxon>asterids</taxon>
        <taxon>campanulids</taxon>
        <taxon>Asterales</taxon>
        <taxon>Asteraceae</taxon>
        <taxon>Asteroideae</taxon>
        <taxon>Heliantheae alliance</taxon>
        <taxon>Eupatorieae</taxon>
        <taxon>Mikania</taxon>
    </lineage>
</organism>
<protein>
    <submittedName>
        <fullName evidence="2">Uncharacterized protein</fullName>
    </submittedName>
</protein>
<sequence>MVVAEKGHRVCDPCMKTLKIHYLNVGYGGDLKNLEFGRWKVLRDDARPLEEGEEEEASSIDDLGHSTGTRTATSHREYKGYQTPLYLDDQHRRMHEAWRKGEEVVPKSPAVDFSTILPFDGSINYPVPTIHHSQWLDPQEQTTHDHQATQGTSSSSACVFNFSEWNGDLGFKKRALGAIKRKAHLGAHPCTLCNTRRELYKKRGLCAIFVEALLREGDENGELVARSVKETRKGQQLTDSGVKLIMIPDPHDLKIKRLLQQCNLFTILKVETQQETKGFDSEPANWSWNERCTGNRVI</sequence>
<name>A0A5N6MKE3_9ASTR</name>
<evidence type="ECO:0000313" key="2">
    <source>
        <dbReference type="EMBL" id="KAD3640795.1"/>
    </source>
</evidence>
<proteinExistence type="predicted"/>
<keyword evidence="3" id="KW-1185">Reference proteome</keyword>
<dbReference type="AlphaFoldDB" id="A0A5N6MKE3"/>
<evidence type="ECO:0000313" key="3">
    <source>
        <dbReference type="Proteomes" id="UP000326396"/>
    </source>
</evidence>
<comment type="caution">
    <text evidence="2">The sequence shown here is derived from an EMBL/GenBank/DDBJ whole genome shotgun (WGS) entry which is preliminary data.</text>
</comment>
<gene>
    <name evidence="2" type="ORF">E3N88_30018</name>
</gene>
<accession>A0A5N6MKE3</accession>